<organism evidence="2 3">
    <name type="scientific">Flavobacterium fluvii</name>
    <dbReference type="NCBI Taxonomy" id="468056"/>
    <lineage>
        <taxon>Bacteria</taxon>
        <taxon>Pseudomonadati</taxon>
        <taxon>Bacteroidota</taxon>
        <taxon>Flavobacteriia</taxon>
        <taxon>Flavobacteriales</taxon>
        <taxon>Flavobacteriaceae</taxon>
        <taxon>Flavobacterium</taxon>
    </lineage>
</organism>
<gene>
    <name evidence="2" type="ORF">SAMN05443549_10524</name>
</gene>
<dbReference type="OrthoDB" id="975426at2"/>
<dbReference type="STRING" id="468056.SAMN05443549_10524"/>
<evidence type="ECO:0000313" key="3">
    <source>
        <dbReference type="Proteomes" id="UP000184516"/>
    </source>
</evidence>
<reference evidence="3" key="1">
    <citation type="submission" date="2016-11" db="EMBL/GenBank/DDBJ databases">
        <authorList>
            <person name="Varghese N."/>
            <person name="Submissions S."/>
        </authorList>
    </citation>
    <scope>NUCLEOTIDE SEQUENCE [LARGE SCALE GENOMIC DNA]</scope>
    <source>
        <strain evidence="3">DSM 19978</strain>
    </source>
</reference>
<feature type="domain" description="DUF5723" evidence="1">
    <location>
        <begin position="38"/>
        <end position="432"/>
    </location>
</feature>
<dbReference type="AlphaFoldDB" id="A0A1M5L0W6"/>
<dbReference type="Pfam" id="PF18990">
    <property type="entry name" value="DUF5723"/>
    <property type="match status" value="1"/>
</dbReference>
<accession>A0A1M5L0W6</accession>
<evidence type="ECO:0000313" key="2">
    <source>
        <dbReference type="EMBL" id="SHG58409.1"/>
    </source>
</evidence>
<dbReference type="Proteomes" id="UP000184516">
    <property type="component" value="Unassembled WGS sequence"/>
</dbReference>
<dbReference type="RefSeq" id="WP_073370818.1">
    <property type="nucleotide sequence ID" value="NZ_FQWB01000005.1"/>
</dbReference>
<dbReference type="InterPro" id="IPR043781">
    <property type="entry name" value="DUF5723"/>
</dbReference>
<dbReference type="PROSITE" id="PS51257">
    <property type="entry name" value="PROKAR_LIPOPROTEIN"/>
    <property type="match status" value="1"/>
</dbReference>
<sequence length="463" mass="51912">MRKTVLLFIFFVAFSCFSQNRQILYNFTSTPQSLLTNPGSDVKYNWFVGIPLLSGISTNVGSSGFSVYDLFADNGVDFNVKLRNVVFSTSRNDKVSINEQLEIFSGGFKLGDWQEGSYVSFGMYQEMDVFTYVPKDFAILALDGNQPHLGKVFDLGDLTTRGEMLSVFHFGIHKNVNEELILGARAKIYSSIFNVSSTKNSGYFYTIQGTNSIYEQVISSDMLVNTSGFTNYIDNYAGNVNSDIMKKAFLGGNLGLGLDLGLTYYPRKNVQFTASLIDIGFISHTKEFQSYSYKGYYKAEGLTPDFIAGNTNDLVQEFEDAIPLDTLNYKYTTWRPLKFNSSIQYSFGDGRDSECNCLGDNEMVYKNSVGAQLFAMSAPRSPLMALTAYYRRRFFDSLEMKATYTVDSFSSKNIGLGLSTTIGKVNFYVLADNLLEYQDISKANSLSFQLGFNIIFPDKNTPD</sequence>
<name>A0A1M5L0W6_9FLAO</name>
<evidence type="ECO:0000259" key="1">
    <source>
        <dbReference type="Pfam" id="PF18990"/>
    </source>
</evidence>
<proteinExistence type="predicted"/>
<keyword evidence="3" id="KW-1185">Reference proteome</keyword>
<dbReference type="EMBL" id="FQWB01000005">
    <property type="protein sequence ID" value="SHG58409.1"/>
    <property type="molecule type" value="Genomic_DNA"/>
</dbReference>
<protein>
    <recommendedName>
        <fullName evidence="1">DUF5723 domain-containing protein</fullName>
    </recommendedName>
</protein>